<dbReference type="Proteomes" id="UP000176998">
    <property type="component" value="Unassembled WGS sequence"/>
</dbReference>
<dbReference type="STRING" id="1209926.A0A1G4BQS4"/>
<organism evidence="1 2">
    <name type="scientific">Colletotrichum orchidophilum</name>
    <dbReference type="NCBI Taxonomy" id="1209926"/>
    <lineage>
        <taxon>Eukaryota</taxon>
        <taxon>Fungi</taxon>
        <taxon>Dikarya</taxon>
        <taxon>Ascomycota</taxon>
        <taxon>Pezizomycotina</taxon>
        <taxon>Sordariomycetes</taxon>
        <taxon>Hypocreomycetidae</taxon>
        <taxon>Glomerellales</taxon>
        <taxon>Glomerellaceae</taxon>
        <taxon>Colletotrichum</taxon>
    </lineage>
</organism>
<gene>
    <name evidence="1" type="ORF">CORC01_00956</name>
</gene>
<accession>A0A1G4BQS4</accession>
<reference evidence="1 2" key="1">
    <citation type="submission" date="2016-09" db="EMBL/GenBank/DDBJ databases">
        <authorList>
            <person name="Capua I."/>
            <person name="De Benedictis P."/>
            <person name="Joannis T."/>
            <person name="Lombin L.H."/>
            <person name="Cattoli G."/>
        </authorList>
    </citation>
    <scope>NUCLEOTIDE SEQUENCE [LARGE SCALE GENOMIC DNA]</scope>
    <source>
        <strain evidence="1 2">IMI 309357</strain>
    </source>
</reference>
<dbReference type="AlphaFoldDB" id="A0A1G4BQS4"/>
<name>A0A1G4BQS4_9PEZI</name>
<dbReference type="GeneID" id="34554122"/>
<protein>
    <submittedName>
        <fullName evidence="1">Uncharacterized protein</fullName>
    </submittedName>
</protein>
<sequence length="152" mass="17797">MAFGNEPVRDGKSIGEQAIIEKAEKVLVKKALVEYEFAEDAFESWSSQLPRVLKELHDSLESLVETHCMFEKCIVNLKENSYRVTRDARRLKRVEFERALRSCKRQRRLVLAAERRIIKEGYMREILQAAFDRVQIAITENMKQAKEMLSMC</sequence>
<dbReference type="RefSeq" id="XP_022480773.1">
    <property type="nucleotide sequence ID" value="XM_022612612.1"/>
</dbReference>
<dbReference type="OrthoDB" id="4847421at2759"/>
<evidence type="ECO:0000313" key="2">
    <source>
        <dbReference type="Proteomes" id="UP000176998"/>
    </source>
</evidence>
<proteinExistence type="predicted"/>
<comment type="caution">
    <text evidence="1">The sequence shown here is derived from an EMBL/GenBank/DDBJ whole genome shotgun (WGS) entry which is preliminary data.</text>
</comment>
<keyword evidence="2" id="KW-1185">Reference proteome</keyword>
<evidence type="ECO:0000313" key="1">
    <source>
        <dbReference type="EMBL" id="OHF03637.1"/>
    </source>
</evidence>
<dbReference type="EMBL" id="MJBS01000005">
    <property type="protein sequence ID" value="OHF03637.1"/>
    <property type="molecule type" value="Genomic_DNA"/>
</dbReference>